<feature type="compositionally biased region" description="Low complexity" evidence="3">
    <location>
        <begin position="127"/>
        <end position="153"/>
    </location>
</feature>
<dbReference type="GO" id="GO:0000976">
    <property type="term" value="F:transcription cis-regulatory region binding"/>
    <property type="evidence" value="ECO:0007669"/>
    <property type="project" value="TreeGrafter"/>
</dbReference>
<dbReference type="Proteomes" id="UP000302139">
    <property type="component" value="Unassembled WGS sequence"/>
</dbReference>
<dbReference type="PANTHER" id="PTHR30055:SF146">
    <property type="entry name" value="HTH-TYPE TRANSCRIPTIONAL DUAL REGULATOR CECR"/>
    <property type="match status" value="1"/>
</dbReference>
<feature type="region of interest" description="Disordered" evidence="3">
    <location>
        <begin position="107"/>
        <end position="153"/>
    </location>
</feature>
<dbReference type="SUPFAM" id="SSF46689">
    <property type="entry name" value="Homeodomain-like"/>
    <property type="match status" value="1"/>
</dbReference>
<evidence type="ECO:0000256" key="3">
    <source>
        <dbReference type="SAM" id="MobiDB-lite"/>
    </source>
</evidence>
<evidence type="ECO:0000256" key="2">
    <source>
        <dbReference type="PROSITE-ProRule" id="PRU00335"/>
    </source>
</evidence>
<dbReference type="AlphaFoldDB" id="A0A4D4LP60"/>
<proteinExistence type="predicted"/>
<feature type="DNA-binding region" description="H-T-H motif" evidence="2">
    <location>
        <begin position="220"/>
        <end position="239"/>
    </location>
</feature>
<dbReference type="GO" id="GO:0015035">
    <property type="term" value="F:protein-disulfide reductase activity"/>
    <property type="evidence" value="ECO:0007669"/>
    <property type="project" value="InterPro"/>
</dbReference>
<dbReference type="PANTHER" id="PTHR30055">
    <property type="entry name" value="HTH-TYPE TRANSCRIPTIONAL REGULATOR RUTR"/>
    <property type="match status" value="1"/>
</dbReference>
<dbReference type="InterPro" id="IPR009057">
    <property type="entry name" value="Homeodomain-like_sf"/>
</dbReference>
<sequence>MTSPATAGPDRDAARVPVRGLTVLYDAQCSLCTFLRDWLVKQRQLVPLELLPAGSDRARARFPALDHRATLDEITVVGDSGQVYRGSAAWVVCLWALREQRPLAHRLSTPRGPCSPGARCSPPPSGARPGRAGSGAAARTTWATAGRTTRPPGGPTALPAVTAAPAPLVRLVPVPAKNDSPETGPPAEEGAALTKSEQTRALILETAMRLFQERGYDKTTMRAIAKEAGVSVGNAYYYFAGKEHLIQGFYDRIAAEHQEAVREVLDRETDLEARIGGVLKAWLDIATPYHEFAVQFFKNAADPDSPLSPFSAESEHARVEAISVHREVLAGTRTKVPDELRDVLPELMWLSQMGLVLYWVFDRTEGRERSYRLAERGARLTARGVSLARFRVLRPLVREVHELFTDFLPGMTNALPDPAKAKKRQGNPPGAPASADAP</sequence>
<evidence type="ECO:0000313" key="5">
    <source>
        <dbReference type="EMBL" id="GDY63331.1"/>
    </source>
</evidence>
<name>A0A4D4LP60_STRAX</name>
<dbReference type="PRINTS" id="PR00455">
    <property type="entry name" value="HTHTETR"/>
</dbReference>
<evidence type="ECO:0000256" key="1">
    <source>
        <dbReference type="ARBA" id="ARBA00023125"/>
    </source>
</evidence>
<organism evidence="5 6">
    <name type="scientific">Streptomyces avermitilis</name>
    <dbReference type="NCBI Taxonomy" id="33903"/>
    <lineage>
        <taxon>Bacteria</taxon>
        <taxon>Bacillati</taxon>
        <taxon>Actinomycetota</taxon>
        <taxon>Actinomycetes</taxon>
        <taxon>Kitasatosporales</taxon>
        <taxon>Streptomycetaceae</taxon>
        <taxon>Streptomyces</taxon>
    </lineage>
</organism>
<keyword evidence="1 2" id="KW-0238">DNA-binding</keyword>
<dbReference type="InterPro" id="IPR007263">
    <property type="entry name" value="DCC1-like"/>
</dbReference>
<dbReference type="InterPro" id="IPR036271">
    <property type="entry name" value="Tet_transcr_reg_TetR-rel_C_sf"/>
</dbReference>
<evidence type="ECO:0000313" key="6">
    <source>
        <dbReference type="Proteomes" id="UP000302139"/>
    </source>
</evidence>
<feature type="domain" description="HTH tetR-type" evidence="4">
    <location>
        <begin position="197"/>
        <end position="257"/>
    </location>
</feature>
<dbReference type="Pfam" id="PF04134">
    <property type="entry name" value="DCC1-like"/>
    <property type="match status" value="1"/>
</dbReference>
<dbReference type="Pfam" id="PF00440">
    <property type="entry name" value="TetR_N"/>
    <property type="match status" value="1"/>
</dbReference>
<gene>
    <name evidence="5" type="ORF">SAV14893_027240</name>
</gene>
<dbReference type="PROSITE" id="PS50977">
    <property type="entry name" value="HTH_TETR_2"/>
    <property type="match status" value="1"/>
</dbReference>
<dbReference type="SUPFAM" id="SSF48498">
    <property type="entry name" value="Tetracyclin repressor-like, C-terminal domain"/>
    <property type="match status" value="1"/>
</dbReference>
<feature type="region of interest" description="Disordered" evidence="3">
    <location>
        <begin position="414"/>
        <end position="438"/>
    </location>
</feature>
<dbReference type="GO" id="GO:0003700">
    <property type="term" value="F:DNA-binding transcription factor activity"/>
    <property type="evidence" value="ECO:0007669"/>
    <property type="project" value="TreeGrafter"/>
</dbReference>
<evidence type="ECO:0000259" key="4">
    <source>
        <dbReference type="PROSITE" id="PS50977"/>
    </source>
</evidence>
<dbReference type="InterPro" id="IPR023772">
    <property type="entry name" value="DNA-bd_HTH_TetR-type_CS"/>
</dbReference>
<dbReference type="InterPro" id="IPR050109">
    <property type="entry name" value="HTH-type_TetR-like_transc_reg"/>
</dbReference>
<dbReference type="InterPro" id="IPR001647">
    <property type="entry name" value="HTH_TetR"/>
</dbReference>
<dbReference type="InterPro" id="IPR041673">
    <property type="entry name" value="TetR_C_23"/>
</dbReference>
<dbReference type="PROSITE" id="PS01081">
    <property type="entry name" value="HTH_TETR_1"/>
    <property type="match status" value="1"/>
</dbReference>
<dbReference type="Pfam" id="PF17931">
    <property type="entry name" value="TetR_C_23"/>
    <property type="match status" value="1"/>
</dbReference>
<dbReference type="Gene3D" id="1.10.357.10">
    <property type="entry name" value="Tetracycline Repressor, domain 2"/>
    <property type="match status" value="1"/>
</dbReference>
<comment type="caution">
    <text evidence="5">The sequence shown here is derived from an EMBL/GenBank/DDBJ whole genome shotgun (WGS) entry which is preliminary data.</text>
</comment>
<dbReference type="EMBL" id="BJHX01000001">
    <property type="protein sequence ID" value="GDY63331.1"/>
    <property type="molecule type" value="Genomic_DNA"/>
</dbReference>
<accession>A0A4D4LP60</accession>
<protein>
    <recommendedName>
        <fullName evidence="4">HTH tetR-type domain-containing protein</fullName>
    </recommendedName>
</protein>
<reference evidence="5 6" key="1">
    <citation type="submission" date="2019-04" db="EMBL/GenBank/DDBJ databases">
        <title>Draft genome sequences of Streptomyces avermitilis NBRC 14893.</title>
        <authorList>
            <person name="Komaki H."/>
            <person name="Tamura T."/>
            <person name="Hosoyama A."/>
        </authorList>
    </citation>
    <scope>NUCLEOTIDE SEQUENCE [LARGE SCALE GENOMIC DNA]</scope>
    <source>
        <strain evidence="5 6">NBRC 14893</strain>
    </source>
</reference>